<dbReference type="InterPro" id="IPR013780">
    <property type="entry name" value="Glyco_hydro_b"/>
</dbReference>
<dbReference type="InterPro" id="IPR048395">
    <property type="entry name" value="Glyco_hydro_31_C"/>
</dbReference>
<organism evidence="7 8">
    <name type="scientific">Polaribacter pectinis</name>
    <dbReference type="NCBI Taxonomy" id="2738844"/>
    <lineage>
        <taxon>Bacteria</taxon>
        <taxon>Pseudomonadati</taxon>
        <taxon>Bacteroidota</taxon>
        <taxon>Flavobacteriia</taxon>
        <taxon>Flavobacteriales</taxon>
        <taxon>Flavobacteriaceae</taxon>
    </lineage>
</organism>
<feature type="domain" description="Glycosyl hydrolase family 31 C-terminal" evidence="6">
    <location>
        <begin position="589"/>
        <end position="676"/>
    </location>
</feature>
<keyword evidence="3" id="KW-0732">Signal</keyword>
<dbReference type="PANTHER" id="PTHR43863:SF2">
    <property type="entry name" value="MALTASE-GLUCOAMYLASE"/>
    <property type="match status" value="1"/>
</dbReference>
<evidence type="ECO:0000256" key="1">
    <source>
        <dbReference type="ARBA" id="ARBA00007806"/>
    </source>
</evidence>
<feature type="chain" id="PRO_5028930356" evidence="3">
    <location>
        <begin position="20"/>
        <end position="808"/>
    </location>
</feature>
<dbReference type="Pfam" id="PF21365">
    <property type="entry name" value="Glyco_hydro_31_3rd"/>
    <property type="match status" value="1"/>
</dbReference>
<feature type="signal peptide" evidence="3">
    <location>
        <begin position="1"/>
        <end position="19"/>
    </location>
</feature>
<protein>
    <submittedName>
        <fullName evidence="7">DUF4968 domain-containing protein</fullName>
    </submittedName>
</protein>
<dbReference type="InterPro" id="IPR011013">
    <property type="entry name" value="Gal_mutarotase_sf_dom"/>
</dbReference>
<dbReference type="GO" id="GO:0005975">
    <property type="term" value="P:carbohydrate metabolic process"/>
    <property type="evidence" value="ECO:0007669"/>
    <property type="project" value="InterPro"/>
</dbReference>
<dbReference type="InterPro" id="IPR000322">
    <property type="entry name" value="Glyco_hydro_31_TIM"/>
</dbReference>
<dbReference type="GO" id="GO:0030246">
    <property type="term" value="F:carbohydrate binding"/>
    <property type="evidence" value="ECO:0007669"/>
    <property type="project" value="InterPro"/>
</dbReference>
<feature type="domain" description="Glycoside hydrolase family 31 N-terminal" evidence="5">
    <location>
        <begin position="48"/>
        <end position="217"/>
    </location>
</feature>
<evidence type="ECO:0000259" key="4">
    <source>
        <dbReference type="Pfam" id="PF01055"/>
    </source>
</evidence>
<keyword evidence="2" id="KW-0326">Glycosidase</keyword>
<evidence type="ECO:0000313" key="8">
    <source>
        <dbReference type="Proteomes" id="UP000515808"/>
    </source>
</evidence>
<dbReference type="SUPFAM" id="SSF51011">
    <property type="entry name" value="Glycosyl hydrolase domain"/>
    <property type="match status" value="1"/>
</dbReference>
<reference evidence="7 8" key="1">
    <citation type="submission" date="2020-08" db="EMBL/GenBank/DDBJ databases">
        <title>Polaribacter sp. L12M9 isolated from gut of the Korean scallop.</title>
        <authorList>
            <person name="Jeong Y.S."/>
        </authorList>
    </citation>
    <scope>NUCLEOTIDE SEQUENCE [LARGE SCALE GENOMIC DNA]</scope>
    <source>
        <strain evidence="7 8">L12M9</strain>
    </source>
</reference>
<dbReference type="EMBL" id="CP060695">
    <property type="protein sequence ID" value="QNM86726.1"/>
    <property type="molecule type" value="Genomic_DNA"/>
</dbReference>
<accession>A0A7G9LDM7</accession>
<comment type="similarity">
    <text evidence="1 2">Belongs to the glycosyl hydrolase 31 family.</text>
</comment>
<evidence type="ECO:0000256" key="3">
    <source>
        <dbReference type="SAM" id="SignalP"/>
    </source>
</evidence>
<dbReference type="Proteomes" id="UP000515808">
    <property type="component" value="Chromosome"/>
</dbReference>
<dbReference type="InterPro" id="IPR025887">
    <property type="entry name" value="Glyco_hydro_31_N_dom"/>
</dbReference>
<dbReference type="RefSeq" id="WP_187483602.1">
    <property type="nucleotide sequence ID" value="NZ_CP060695.1"/>
</dbReference>
<dbReference type="InterPro" id="IPR051816">
    <property type="entry name" value="Glycosyl_Hydrolase_31"/>
</dbReference>
<dbReference type="PANTHER" id="PTHR43863">
    <property type="entry name" value="HYDROLASE, PUTATIVE (AFU_ORTHOLOGUE AFUA_1G03140)-RELATED"/>
    <property type="match status" value="1"/>
</dbReference>
<dbReference type="Gene3D" id="3.20.20.80">
    <property type="entry name" value="Glycosidases"/>
    <property type="match status" value="1"/>
</dbReference>
<dbReference type="GO" id="GO:0004553">
    <property type="term" value="F:hydrolase activity, hydrolyzing O-glycosyl compounds"/>
    <property type="evidence" value="ECO:0007669"/>
    <property type="project" value="InterPro"/>
</dbReference>
<dbReference type="SUPFAM" id="SSF74650">
    <property type="entry name" value="Galactose mutarotase-like"/>
    <property type="match status" value="1"/>
</dbReference>
<name>A0A7G9LDM7_9FLAO</name>
<gene>
    <name evidence="7" type="ORF">H9W90_06310</name>
</gene>
<dbReference type="Gene3D" id="2.60.40.1180">
    <property type="entry name" value="Golgi alpha-mannosidase II"/>
    <property type="match status" value="2"/>
</dbReference>
<dbReference type="AlphaFoldDB" id="A0A7G9LDM7"/>
<evidence type="ECO:0000259" key="5">
    <source>
        <dbReference type="Pfam" id="PF13802"/>
    </source>
</evidence>
<sequence length="808" mass="93228">MKTLKLLFLFFFLSTFSFAQNSNRIFKKASVIKDDILNVEVNDGFYLIKFYNSKIVETSFIPKGETYSLKSHAVILDRNSTDVTFNEVSNYINFSSRGVLVKVQKAPFKISYFYKNEEITSEKQGYFKSKHNPLETVKGNIIAEETEKIEFNLTSDEILYGAGARALGMNRRGNRLALFNRAHYGYETHSEMMNFTLPIVISSKKYMLHFDNAPVGYLDLDSKKDNSLTYETISGRKTYQVIVGDSWIDLIDNYTNLTGKQPLPPRWTLGNFSSRFGYHSQEETENTIAKFKEEEIPVDAVILDLYWFGKEMKGTMGNLEVYKDSFPDMKGMISNFKKKGVKTVLITEPFILTNSKKWNDAVEKDVLAKDSVGNSAKYDFYFGNTGIVDIYKKEGKEWFWNIYKDILSLGAKGLWGDLGEPEVHPTWVQHATGSANEVHNIYGHDWAKLIFDGYKINFPNERPFILMRAGYSGSQRFGMIPWSGDVNRSWGGLQSQPEISLQMGMQGLGYMHSDLGGFAGENLDDNLYTRWLQYGVFQPIYRPHAQEDVASEPVFRSEKAKKLAKKAIELRYKLLPYNYNLAFENNQKGTPLMRPIFFEEDDKKLMTNASTYLWGKDFLITPILKDSVKTKEIYFPKTANWFNFYFDEEKIEGGQTKSVKVKQKSIPTYVRGGAFILMTDVIQTTDDYDGDKLELHYYYDASVTESERTFYNDDGVTANAFEKENYELLQFEAETCKRWLEIDLEAQLGSNWKSTEKEIMLVIHNINWSPKKIKVAGKRRKITPENNVLKIPVKWNTKKEVEIKISLK</sequence>
<keyword evidence="2" id="KW-0378">Hydrolase</keyword>
<feature type="domain" description="Glycoside hydrolase family 31 TIM barrel" evidence="4">
    <location>
        <begin position="262"/>
        <end position="581"/>
    </location>
</feature>
<dbReference type="InterPro" id="IPR017853">
    <property type="entry name" value="GH"/>
</dbReference>
<dbReference type="CDD" id="cd14752">
    <property type="entry name" value="GH31_N"/>
    <property type="match status" value="1"/>
</dbReference>
<evidence type="ECO:0000313" key="7">
    <source>
        <dbReference type="EMBL" id="QNM86726.1"/>
    </source>
</evidence>
<dbReference type="Gene3D" id="2.60.40.1760">
    <property type="entry name" value="glycosyl hydrolase (family 31)"/>
    <property type="match status" value="1"/>
</dbReference>
<keyword evidence="8" id="KW-1185">Reference proteome</keyword>
<proteinExistence type="inferred from homology"/>
<dbReference type="Pfam" id="PF13802">
    <property type="entry name" value="Gal_mutarotas_2"/>
    <property type="match status" value="1"/>
</dbReference>
<evidence type="ECO:0000256" key="2">
    <source>
        <dbReference type="RuleBase" id="RU361185"/>
    </source>
</evidence>
<dbReference type="KEGG" id="ppec:H9W90_06310"/>
<dbReference type="SUPFAM" id="SSF51445">
    <property type="entry name" value="(Trans)glycosidases"/>
    <property type="match status" value="1"/>
</dbReference>
<dbReference type="Pfam" id="PF01055">
    <property type="entry name" value="Glyco_hydro_31_2nd"/>
    <property type="match status" value="1"/>
</dbReference>
<evidence type="ECO:0000259" key="6">
    <source>
        <dbReference type="Pfam" id="PF21365"/>
    </source>
</evidence>